<comment type="function">
    <text evidence="2">Catalyzes the phospholipid dependent N-acylation of the N-terminal cysteine of apolipoprotein, the last step in lipoprotein maturation.</text>
</comment>
<dbReference type="EMBL" id="JAHVAH010000001">
    <property type="protein sequence ID" value="MBW0145587.1"/>
    <property type="molecule type" value="Genomic_DNA"/>
</dbReference>
<evidence type="ECO:0000256" key="1">
    <source>
        <dbReference type="ARBA" id="ARBA00010065"/>
    </source>
</evidence>
<evidence type="ECO:0000313" key="5">
    <source>
        <dbReference type="Proteomes" id="UP000698028"/>
    </source>
</evidence>
<dbReference type="EC" id="2.3.1.269" evidence="2"/>
<keyword evidence="2" id="KW-0012">Acyltransferase</keyword>
<dbReference type="PANTHER" id="PTHR38686:SF1">
    <property type="entry name" value="APOLIPOPROTEIN N-ACYLTRANSFERASE"/>
    <property type="match status" value="1"/>
</dbReference>
<accession>A0ABS6V7M7</accession>
<comment type="catalytic activity">
    <reaction evidence="2">
        <text>N-terminal S-1,2-diacyl-sn-glyceryl-L-cysteinyl-[lipoprotein] + a glycerophospholipid = N-acyl-S-1,2-diacyl-sn-glyceryl-L-cysteinyl-[lipoprotein] + a 2-acyl-sn-glycero-3-phospholipid + H(+)</text>
        <dbReference type="Rhea" id="RHEA:48228"/>
        <dbReference type="Rhea" id="RHEA-COMP:14681"/>
        <dbReference type="Rhea" id="RHEA-COMP:14684"/>
        <dbReference type="ChEBI" id="CHEBI:15378"/>
        <dbReference type="ChEBI" id="CHEBI:136912"/>
        <dbReference type="ChEBI" id="CHEBI:140656"/>
        <dbReference type="ChEBI" id="CHEBI:140657"/>
        <dbReference type="ChEBI" id="CHEBI:140660"/>
        <dbReference type="EC" id="2.3.1.269"/>
    </reaction>
</comment>
<feature type="transmembrane region" description="Helical" evidence="2">
    <location>
        <begin position="58"/>
        <end position="77"/>
    </location>
</feature>
<feature type="transmembrane region" description="Helical" evidence="2">
    <location>
        <begin position="89"/>
        <end position="116"/>
    </location>
</feature>
<comment type="similarity">
    <text evidence="1 2">Belongs to the CN hydrolase family. Apolipoprotein N-acyltransferase subfamily.</text>
</comment>
<keyword evidence="2" id="KW-0812">Transmembrane</keyword>
<comment type="caution">
    <text evidence="4">The sequence shown here is derived from an EMBL/GenBank/DDBJ whole genome shotgun (WGS) entry which is preliminary data.</text>
</comment>
<evidence type="ECO:0000256" key="2">
    <source>
        <dbReference type="HAMAP-Rule" id="MF_01148"/>
    </source>
</evidence>
<dbReference type="PROSITE" id="PS50263">
    <property type="entry name" value="CN_HYDROLASE"/>
    <property type="match status" value="1"/>
</dbReference>
<dbReference type="NCBIfam" id="TIGR00546">
    <property type="entry name" value="lnt"/>
    <property type="match status" value="1"/>
</dbReference>
<feature type="domain" description="CN hydrolase" evidence="3">
    <location>
        <begin position="222"/>
        <end position="478"/>
    </location>
</feature>
<keyword evidence="2" id="KW-1133">Transmembrane helix</keyword>
<keyword evidence="2" id="KW-1003">Cell membrane</keyword>
<feature type="transmembrane region" description="Helical" evidence="2">
    <location>
        <begin position="165"/>
        <end position="185"/>
    </location>
</feature>
<dbReference type="HAMAP" id="MF_01148">
    <property type="entry name" value="Lnt"/>
    <property type="match status" value="1"/>
</dbReference>
<comment type="caution">
    <text evidence="2">Lacks conserved residue(s) required for the propagation of feature annotation.</text>
</comment>
<comment type="pathway">
    <text evidence="2">Protein modification; lipoprotein biosynthesis (N-acyl transfer).</text>
</comment>
<dbReference type="Pfam" id="PF00795">
    <property type="entry name" value="CN_hydrolase"/>
    <property type="match status" value="1"/>
</dbReference>
<proteinExistence type="inferred from homology"/>
<keyword evidence="5" id="KW-1185">Reference proteome</keyword>
<keyword evidence="2" id="KW-0808">Transferase</keyword>
<feature type="transmembrane region" description="Helical" evidence="2">
    <location>
        <begin position="489"/>
        <end position="509"/>
    </location>
</feature>
<dbReference type="InterPro" id="IPR004563">
    <property type="entry name" value="Apolipo_AcylTrfase"/>
</dbReference>
<sequence length="513" mass="54472">MTKLLAHLGGPRAPWIALVTGLLSAFAFQPVGLWPLMPLAFALLAAMLWVAPTWKRAALIGWMFGLGQFVLGLNWIATAFTFQAAMPAFFGWIAVVLLSFYLAVYPMLAALAGWFARQSPTGMVLALGGGWAIAEWLRANVFTGFSWNPVGVALADTPWRETAQLVGTYSLSAIVVLLGGAIWLASTRAWKAPVAIAATCFLLPFFANNDLKPETSVPIRVVQPNIPQEEKYLPGGDAVAAGRLLGLSRDARPETGASPAIVFWPEAAMTAPMRDERLVGSGLALRQREVAADAIASDAILLAGGVGIESANGRDVTGATNSVYAIDANGSIVGSYDKAHLVPYGEYLPMRWLLEPLGLSRLVPGSLDFTPGPGARSIDLPNGLKAGLQVCYEIIFSGEVVDRENRPDFIFNPSNDAWFGAWGPPQHLAQARLRAAEEGLPVIRATPTGISAVIAADGSLVETIGMGERGAIDTILPAPALRPTPFAHLGNFIPLLLSALLLITGVALARRAR</sequence>
<evidence type="ECO:0000313" key="4">
    <source>
        <dbReference type="EMBL" id="MBW0145587.1"/>
    </source>
</evidence>
<evidence type="ECO:0000259" key="3">
    <source>
        <dbReference type="PROSITE" id="PS50263"/>
    </source>
</evidence>
<name>A0ABS6V7M7_9SPHN</name>
<feature type="transmembrane region" description="Helical" evidence="2">
    <location>
        <begin position="34"/>
        <end position="51"/>
    </location>
</feature>
<dbReference type="Proteomes" id="UP000698028">
    <property type="component" value="Unassembled WGS sequence"/>
</dbReference>
<dbReference type="InterPro" id="IPR003010">
    <property type="entry name" value="C-N_Hydrolase"/>
</dbReference>
<protein>
    <recommendedName>
        <fullName evidence="2">Apolipoprotein N-acyltransferase</fullName>
        <shortName evidence="2">ALP N-acyltransferase</shortName>
        <ecNumber evidence="2">2.3.1.269</ecNumber>
    </recommendedName>
</protein>
<gene>
    <name evidence="2 4" type="primary">lnt</name>
    <name evidence="4" type="ORF">KTQ36_09815</name>
</gene>
<organism evidence="4 5">
    <name type="scientific">Sphingomicrobium clamense</name>
    <dbReference type="NCBI Taxonomy" id="2851013"/>
    <lineage>
        <taxon>Bacteria</taxon>
        <taxon>Pseudomonadati</taxon>
        <taxon>Pseudomonadota</taxon>
        <taxon>Alphaproteobacteria</taxon>
        <taxon>Sphingomonadales</taxon>
        <taxon>Sphingomonadaceae</taxon>
        <taxon>Sphingomicrobium</taxon>
    </lineage>
</organism>
<dbReference type="Pfam" id="PF20154">
    <property type="entry name" value="LNT_N"/>
    <property type="match status" value="1"/>
</dbReference>
<comment type="subcellular location">
    <subcellularLocation>
        <location evidence="2">Cell membrane</location>
        <topology evidence="2">Multi-pass membrane protein</topology>
    </subcellularLocation>
</comment>
<dbReference type="InterPro" id="IPR045378">
    <property type="entry name" value="LNT_N"/>
</dbReference>
<dbReference type="PANTHER" id="PTHR38686">
    <property type="entry name" value="APOLIPOPROTEIN N-ACYLTRANSFERASE"/>
    <property type="match status" value="1"/>
</dbReference>
<dbReference type="RefSeq" id="WP_218633482.1">
    <property type="nucleotide sequence ID" value="NZ_JAHVAH010000001.1"/>
</dbReference>
<reference evidence="4 5" key="1">
    <citation type="submission" date="2021-07" db="EMBL/GenBank/DDBJ databases">
        <title>The draft genome sequence of Sphingomicrobium sp. B8.</title>
        <authorList>
            <person name="Mu L."/>
        </authorList>
    </citation>
    <scope>NUCLEOTIDE SEQUENCE [LARGE SCALE GENOMIC DNA]</scope>
    <source>
        <strain evidence="4 5">B8</strain>
    </source>
</reference>
<dbReference type="CDD" id="cd07571">
    <property type="entry name" value="ALP_N-acyl_transferase"/>
    <property type="match status" value="1"/>
</dbReference>
<keyword evidence="2" id="KW-0472">Membrane</keyword>